<organism evidence="2 3">
    <name type="scientific">Corynebacterium ammoniagenes</name>
    <name type="common">Brevibacterium ammoniagenes</name>
    <dbReference type="NCBI Taxonomy" id="1697"/>
    <lineage>
        <taxon>Bacteria</taxon>
        <taxon>Bacillati</taxon>
        <taxon>Actinomycetota</taxon>
        <taxon>Actinomycetes</taxon>
        <taxon>Mycobacteriales</taxon>
        <taxon>Corynebacteriaceae</taxon>
        <taxon>Corynebacterium</taxon>
    </lineage>
</organism>
<proteinExistence type="predicted"/>
<feature type="compositionally biased region" description="Basic and acidic residues" evidence="1">
    <location>
        <begin position="22"/>
        <end position="33"/>
    </location>
</feature>
<dbReference type="EMBL" id="BQKK01000001">
    <property type="protein sequence ID" value="GJN42494.1"/>
    <property type="molecule type" value="Genomic_DNA"/>
</dbReference>
<name>A0AAV5G2B8_CORAM</name>
<feature type="region of interest" description="Disordered" evidence="1">
    <location>
        <begin position="22"/>
        <end position="41"/>
    </location>
</feature>
<reference evidence="2" key="1">
    <citation type="submission" date="2021-12" db="EMBL/GenBank/DDBJ databases">
        <title>Draft genome sequence of Corynebacterium ammoniagenes strain T-723.</title>
        <authorList>
            <person name="Matsuzawa M."/>
            <person name="Hiratani M."/>
            <person name="Abe I."/>
            <person name="Tsuji Y."/>
            <person name="Nakamura J."/>
        </authorList>
    </citation>
    <scope>NUCLEOTIDE SEQUENCE</scope>
    <source>
        <strain evidence="2">T-723</strain>
    </source>
</reference>
<gene>
    <name evidence="2" type="ORF">CAT723_09730</name>
</gene>
<sequence>MHFSWDEMVLTRIAKFEHHGDYSKEVGSHDDGHSQGPGANSEYAVYSVSKGGYGMTNAIAPGWKATELRDKYLDGMQDPTAVRAGWCAIK</sequence>
<accession>A0AAV5G2B8</accession>
<evidence type="ECO:0000313" key="2">
    <source>
        <dbReference type="EMBL" id="GJN42494.1"/>
    </source>
</evidence>
<evidence type="ECO:0000313" key="3">
    <source>
        <dbReference type="Proteomes" id="UP001054925"/>
    </source>
</evidence>
<dbReference type="Proteomes" id="UP001054925">
    <property type="component" value="Unassembled WGS sequence"/>
</dbReference>
<comment type="caution">
    <text evidence="2">The sequence shown here is derived from an EMBL/GenBank/DDBJ whole genome shotgun (WGS) entry which is preliminary data.</text>
</comment>
<protein>
    <submittedName>
        <fullName evidence="2">Uncharacterized protein</fullName>
    </submittedName>
</protein>
<dbReference type="AlphaFoldDB" id="A0AAV5G2B8"/>
<evidence type="ECO:0000256" key="1">
    <source>
        <dbReference type="SAM" id="MobiDB-lite"/>
    </source>
</evidence>